<evidence type="ECO:0000259" key="5">
    <source>
        <dbReference type="Pfam" id="PF00389"/>
    </source>
</evidence>
<name>A0A1Y6C8W4_9PROT</name>
<dbReference type="SUPFAM" id="SSF51735">
    <property type="entry name" value="NAD(P)-binding Rossmann-fold domains"/>
    <property type="match status" value="1"/>
</dbReference>
<dbReference type="FunFam" id="3.40.50.720:FF:000203">
    <property type="entry name" value="D-3-phosphoglycerate dehydrogenase (SerA)"/>
    <property type="match status" value="1"/>
</dbReference>
<evidence type="ECO:0000259" key="6">
    <source>
        <dbReference type="Pfam" id="PF02826"/>
    </source>
</evidence>
<dbReference type="CDD" id="cd05301">
    <property type="entry name" value="GDH"/>
    <property type="match status" value="1"/>
</dbReference>
<dbReference type="InterPro" id="IPR006139">
    <property type="entry name" value="D-isomer_2_OHA_DH_cat_dom"/>
</dbReference>
<dbReference type="GO" id="GO:0030267">
    <property type="term" value="F:glyoxylate reductase (NADPH) activity"/>
    <property type="evidence" value="ECO:0007669"/>
    <property type="project" value="TreeGrafter"/>
</dbReference>
<dbReference type="InterPro" id="IPR029752">
    <property type="entry name" value="D-isomer_DH_CS1"/>
</dbReference>
<feature type="domain" description="D-isomer specific 2-hydroxyacid dehydrogenase catalytic" evidence="5">
    <location>
        <begin position="8"/>
        <end position="319"/>
    </location>
</feature>
<reference evidence="7 8" key="1">
    <citation type="submission" date="2017-04" db="EMBL/GenBank/DDBJ databases">
        <authorList>
            <person name="Afonso C.L."/>
            <person name="Miller P.J."/>
            <person name="Scott M.A."/>
            <person name="Spackman E."/>
            <person name="Goraichik I."/>
            <person name="Dimitrov K.M."/>
            <person name="Suarez D.L."/>
            <person name="Swayne D.E."/>
        </authorList>
    </citation>
    <scope>NUCLEOTIDE SEQUENCE [LARGE SCALE GENOMIC DNA]</scope>
    <source>
        <strain evidence="7 8">USBA 355</strain>
    </source>
</reference>
<dbReference type="PANTHER" id="PTHR10996:SF283">
    <property type="entry name" value="GLYOXYLATE_HYDROXYPYRUVATE REDUCTASE B"/>
    <property type="match status" value="1"/>
</dbReference>
<comment type="similarity">
    <text evidence="1 4">Belongs to the D-isomer specific 2-hydroxyacid dehydrogenase family.</text>
</comment>
<feature type="domain" description="D-isomer specific 2-hydroxyacid dehydrogenase NAD-binding" evidence="6">
    <location>
        <begin position="114"/>
        <end position="289"/>
    </location>
</feature>
<dbReference type="EMBL" id="FWZX01000015">
    <property type="protein sequence ID" value="SMF43321.1"/>
    <property type="molecule type" value="Genomic_DNA"/>
</dbReference>
<dbReference type="PROSITE" id="PS00671">
    <property type="entry name" value="D_2_HYDROXYACID_DH_3"/>
    <property type="match status" value="1"/>
</dbReference>
<dbReference type="Pfam" id="PF00389">
    <property type="entry name" value="2-Hacid_dh"/>
    <property type="match status" value="1"/>
</dbReference>
<evidence type="ECO:0000256" key="1">
    <source>
        <dbReference type="ARBA" id="ARBA00005854"/>
    </source>
</evidence>
<evidence type="ECO:0000313" key="7">
    <source>
        <dbReference type="EMBL" id="SMF43321.1"/>
    </source>
</evidence>
<organism evidence="7 8">
    <name type="scientific">Tistlia consotensis USBA 355</name>
    <dbReference type="NCBI Taxonomy" id="560819"/>
    <lineage>
        <taxon>Bacteria</taxon>
        <taxon>Pseudomonadati</taxon>
        <taxon>Pseudomonadota</taxon>
        <taxon>Alphaproteobacteria</taxon>
        <taxon>Rhodospirillales</taxon>
        <taxon>Rhodovibrionaceae</taxon>
        <taxon>Tistlia</taxon>
    </lineage>
</organism>
<dbReference type="InterPro" id="IPR036291">
    <property type="entry name" value="NAD(P)-bd_dom_sf"/>
</dbReference>
<dbReference type="Gene3D" id="3.40.50.720">
    <property type="entry name" value="NAD(P)-binding Rossmann-like Domain"/>
    <property type="match status" value="2"/>
</dbReference>
<dbReference type="PANTHER" id="PTHR10996">
    <property type="entry name" value="2-HYDROXYACID DEHYDROGENASE-RELATED"/>
    <property type="match status" value="1"/>
</dbReference>
<evidence type="ECO:0000313" key="8">
    <source>
        <dbReference type="Proteomes" id="UP000192917"/>
    </source>
</evidence>
<evidence type="ECO:0000256" key="2">
    <source>
        <dbReference type="ARBA" id="ARBA00023002"/>
    </source>
</evidence>
<sequence length="321" mass="34786">MTDRPLVLATRRLPPAVTARLQRDYRATLNESDEVHSPDRLVALAEGCDAILCCSSEKFTAGLIGRLPASVRAIATFSVGYEHIDTAAAQARGIRVTNTPDVLTDATADITLLCLLGAARRAWEGEAMLRNGEWVGWSTTQLLGVHVTGKRLGIFGMGRIGRAVARRARGFDMQVHYHNRRRLPAEQEEGATYHADPDELLGLCDFVSLNFPASAETENFLNAERIARLPDGAVVVNTARGTVVDDDALIAALQSGKLAAAGLDVFRGEPKLDPRYRELPNAFLLPHMGSATIETRDAMGLKCLDNLDAFFAGKEPPDALV</sequence>
<dbReference type="AlphaFoldDB" id="A0A1Y6C8W4"/>
<dbReference type="InterPro" id="IPR029753">
    <property type="entry name" value="D-isomer_DH_CS"/>
</dbReference>
<keyword evidence="8" id="KW-1185">Reference proteome</keyword>
<evidence type="ECO:0000256" key="3">
    <source>
        <dbReference type="ARBA" id="ARBA00023027"/>
    </source>
</evidence>
<dbReference type="GO" id="GO:0051287">
    <property type="term" value="F:NAD binding"/>
    <property type="evidence" value="ECO:0007669"/>
    <property type="project" value="InterPro"/>
</dbReference>
<dbReference type="SUPFAM" id="SSF52283">
    <property type="entry name" value="Formate/glycerate dehydrogenase catalytic domain-like"/>
    <property type="match status" value="1"/>
</dbReference>
<keyword evidence="2 4" id="KW-0560">Oxidoreductase</keyword>
<dbReference type="GO" id="GO:0005829">
    <property type="term" value="C:cytosol"/>
    <property type="evidence" value="ECO:0007669"/>
    <property type="project" value="TreeGrafter"/>
</dbReference>
<protein>
    <submittedName>
        <fullName evidence="7">Lactate dehydrogenase</fullName>
    </submittedName>
</protein>
<dbReference type="Pfam" id="PF02826">
    <property type="entry name" value="2-Hacid_dh_C"/>
    <property type="match status" value="1"/>
</dbReference>
<accession>A0A1Y6C8W4</accession>
<evidence type="ECO:0000256" key="4">
    <source>
        <dbReference type="RuleBase" id="RU003719"/>
    </source>
</evidence>
<dbReference type="STRING" id="560819.SAMN05428998_11552"/>
<dbReference type="InterPro" id="IPR050223">
    <property type="entry name" value="D-isomer_2-hydroxyacid_DH"/>
</dbReference>
<proteinExistence type="inferred from homology"/>
<dbReference type="GO" id="GO:0016618">
    <property type="term" value="F:hydroxypyruvate reductase [NAD(P)H] activity"/>
    <property type="evidence" value="ECO:0007669"/>
    <property type="project" value="TreeGrafter"/>
</dbReference>
<keyword evidence="3" id="KW-0520">NAD</keyword>
<dbReference type="PROSITE" id="PS00065">
    <property type="entry name" value="D_2_HYDROXYACID_DH_1"/>
    <property type="match status" value="1"/>
</dbReference>
<dbReference type="InterPro" id="IPR006140">
    <property type="entry name" value="D-isomer_DH_NAD-bd"/>
</dbReference>
<gene>
    <name evidence="7" type="ORF">SAMN05428998_11552</name>
</gene>
<dbReference type="RefSeq" id="WP_085124016.1">
    <property type="nucleotide sequence ID" value="NZ_FWZX01000015.1"/>
</dbReference>
<dbReference type="PROSITE" id="PS00670">
    <property type="entry name" value="D_2_HYDROXYACID_DH_2"/>
    <property type="match status" value="1"/>
</dbReference>
<dbReference type="Proteomes" id="UP000192917">
    <property type="component" value="Unassembled WGS sequence"/>
</dbReference>